<dbReference type="EMBL" id="CAJGYO010000003">
    <property type="protein sequence ID" value="CAD6221267.1"/>
    <property type="molecule type" value="Genomic_DNA"/>
</dbReference>
<evidence type="ECO:0000256" key="1">
    <source>
        <dbReference type="SAM" id="SignalP"/>
    </source>
</evidence>
<evidence type="ECO:0000313" key="4">
    <source>
        <dbReference type="Proteomes" id="UP000604825"/>
    </source>
</evidence>
<protein>
    <recommendedName>
        <fullName evidence="2">Bifunctional inhibitor/plant lipid transfer protein/seed storage helical domain-containing protein</fullName>
    </recommendedName>
</protein>
<dbReference type="OrthoDB" id="658076at2759"/>
<name>A0A811N5P5_9POAL</name>
<dbReference type="InterPro" id="IPR016140">
    <property type="entry name" value="Bifunc_inhib/LTP/seed_store"/>
</dbReference>
<feature type="signal peptide" evidence="1">
    <location>
        <begin position="1"/>
        <end position="24"/>
    </location>
</feature>
<dbReference type="AlphaFoldDB" id="A0A811N5P5"/>
<evidence type="ECO:0000313" key="3">
    <source>
        <dbReference type="EMBL" id="CAD6221267.1"/>
    </source>
</evidence>
<comment type="caution">
    <text evidence="3">The sequence shown here is derived from an EMBL/GenBank/DDBJ whole genome shotgun (WGS) entry which is preliminary data.</text>
</comment>
<evidence type="ECO:0000259" key="2">
    <source>
        <dbReference type="Pfam" id="PF14368"/>
    </source>
</evidence>
<reference evidence="3" key="1">
    <citation type="submission" date="2020-10" db="EMBL/GenBank/DDBJ databases">
        <authorList>
            <person name="Han B."/>
            <person name="Lu T."/>
            <person name="Zhao Q."/>
            <person name="Huang X."/>
            <person name="Zhao Y."/>
        </authorList>
    </citation>
    <scope>NUCLEOTIDE SEQUENCE</scope>
</reference>
<feature type="domain" description="Bifunctional inhibitor/plant lipid transfer protein/seed storage helical" evidence="2">
    <location>
        <begin position="11"/>
        <end position="99"/>
    </location>
</feature>
<dbReference type="Proteomes" id="UP000604825">
    <property type="component" value="Unassembled WGS sequence"/>
</dbReference>
<sequence length="100" mass="10777">MAGKFSKILLLLVVSFAMVSPHQATKLGCRDAEKVRILHDCRDFIRPGGALLIPGRNGNCCWAVRAVPGMDMPCILTLLTPVEKKENSQGKILGLGNACT</sequence>
<dbReference type="Pfam" id="PF14368">
    <property type="entry name" value="LTP_2"/>
    <property type="match status" value="1"/>
</dbReference>
<gene>
    <name evidence="3" type="ORF">NCGR_LOCUS14605</name>
</gene>
<keyword evidence="1" id="KW-0732">Signal</keyword>
<proteinExistence type="predicted"/>
<feature type="chain" id="PRO_5033027622" description="Bifunctional inhibitor/plant lipid transfer protein/seed storage helical domain-containing protein" evidence="1">
    <location>
        <begin position="25"/>
        <end position="100"/>
    </location>
</feature>
<organism evidence="3 4">
    <name type="scientific">Miscanthus lutarioriparius</name>
    <dbReference type="NCBI Taxonomy" id="422564"/>
    <lineage>
        <taxon>Eukaryota</taxon>
        <taxon>Viridiplantae</taxon>
        <taxon>Streptophyta</taxon>
        <taxon>Embryophyta</taxon>
        <taxon>Tracheophyta</taxon>
        <taxon>Spermatophyta</taxon>
        <taxon>Magnoliopsida</taxon>
        <taxon>Liliopsida</taxon>
        <taxon>Poales</taxon>
        <taxon>Poaceae</taxon>
        <taxon>PACMAD clade</taxon>
        <taxon>Panicoideae</taxon>
        <taxon>Andropogonodae</taxon>
        <taxon>Andropogoneae</taxon>
        <taxon>Saccharinae</taxon>
        <taxon>Miscanthus</taxon>
    </lineage>
</organism>
<keyword evidence="4" id="KW-1185">Reference proteome</keyword>
<accession>A0A811N5P5</accession>